<proteinExistence type="predicted"/>
<dbReference type="AlphaFoldDB" id="E6PYI9"/>
<evidence type="ECO:0000313" key="1">
    <source>
        <dbReference type="EMBL" id="CBH99998.1"/>
    </source>
</evidence>
<accession>E6PYI9</accession>
<sequence>MFQIGAEWLRLESHKKIMSRPDLGMTIDTEVLWAMVSGEEMCVQNGGRLPWIRIPAMSAVA</sequence>
<organism evidence="1">
    <name type="scientific">mine drainage metagenome</name>
    <dbReference type="NCBI Taxonomy" id="410659"/>
    <lineage>
        <taxon>unclassified sequences</taxon>
        <taxon>metagenomes</taxon>
        <taxon>ecological metagenomes</taxon>
    </lineage>
</organism>
<name>E6PYI9_9ZZZZ</name>
<reference evidence="1" key="1">
    <citation type="submission" date="2009-10" db="EMBL/GenBank/DDBJ databases">
        <title>Diversity of trophic interactions inside an arsenic-rich microbial ecosystem.</title>
        <authorList>
            <person name="Bertin P.N."/>
            <person name="Heinrich-Salmeron A."/>
            <person name="Pelletier E."/>
            <person name="Goulhen-Chollet F."/>
            <person name="Arsene-Ploetze F."/>
            <person name="Gallien S."/>
            <person name="Calteau A."/>
            <person name="Vallenet D."/>
            <person name="Casiot C."/>
            <person name="Chane-Woon-Ming B."/>
            <person name="Giloteaux L."/>
            <person name="Barakat M."/>
            <person name="Bonnefoy V."/>
            <person name="Bruneel O."/>
            <person name="Chandler M."/>
            <person name="Cleiss J."/>
            <person name="Duran R."/>
            <person name="Elbaz-Poulichet F."/>
            <person name="Fonknechten N."/>
            <person name="Lauga B."/>
            <person name="Mornico D."/>
            <person name="Ortet P."/>
            <person name="Schaeffer C."/>
            <person name="Siguier P."/>
            <person name="Alexander Thil Smith A."/>
            <person name="Van Dorsselaer A."/>
            <person name="Weissenbach J."/>
            <person name="Medigue C."/>
            <person name="Le Paslier D."/>
        </authorList>
    </citation>
    <scope>NUCLEOTIDE SEQUENCE</scope>
</reference>
<dbReference type="EMBL" id="CABN01000081">
    <property type="protein sequence ID" value="CBH99998.1"/>
    <property type="molecule type" value="Genomic_DNA"/>
</dbReference>
<gene>
    <name evidence="1" type="ORF">CARN3_0975</name>
</gene>
<protein>
    <submittedName>
        <fullName evidence="1">Uncharacterized protein</fullName>
    </submittedName>
</protein>
<comment type="caution">
    <text evidence="1">The sequence shown here is derived from an EMBL/GenBank/DDBJ whole genome shotgun (WGS) entry which is preliminary data.</text>
</comment>